<dbReference type="Pfam" id="PF12802">
    <property type="entry name" value="MarR_2"/>
    <property type="match status" value="1"/>
</dbReference>
<dbReference type="InterPro" id="IPR039422">
    <property type="entry name" value="MarR/SlyA-like"/>
</dbReference>
<dbReference type="PANTHER" id="PTHR33164">
    <property type="entry name" value="TRANSCRIPTIONAL REGULATOR, MARR FAMILY"/>
    <property type="match status" value="1"/>
</dbReference>
<dbReference type="PANTHER" id="PTHR33164:SF43">
    <property type="entry name" value="HTH-TYPE TRANSCRIPTIONAL REPRESSOR YETL"/>
    <property type="match status" value="1"/>
</dbReference>
<dbReference type="SUPFAM" id="SSF46785">
    <property type="entry name" value="Winged helix' DNA-binding domain"/>
    <property type="match status" value="1"/>
</dbReference>
<organism evidence="2 3">
    <name type="scientific">Catenulispora subtropica</name>
    <dbReference type="NCBI Taxonomy" id="450798"/>
    <lineage>
        <taxon>Bacteria</taxon>
        <taxon>Bacillati</taxon>
        <taxon>Actinomycetota</taxon>
        <taxon>Actinomycetes</taxon>
        <taxon>Catenulisporales</taxon>
        <taxon>Catenulisporaceae</taxon>
        <taxon>Catenulispora</taxon>
    </lineage>
</organism>
<dbReference type="Gene3D" id="1.10.10.10">
    <property type="entry name" value="Winged helix-like DNA-binding domain superfamily/Winged helix DNA-binding domain"/>
    <property type="match status" value="1"/>
</dbReference>
<dbReference type="EMBL" id="BAAAQM010000001">
    <property type="protein sequence ID" value="GAA1950372.1"/>
    <property type="molecule type" value="Genomic_DNA"/>
</dbReference>
<accession>A0ABP5BRN7</accession>
<keyword evidence="3" id="KW-1185">Reference proteome</keyword>
<dbReference type="InterPro" id="IPR036390">
    <property type="entry name" value="WH_DNA-bd_sf"/>
</dbReference>
<protein>
    <submittedName>
        <fullName evidence="2">MarR family transcriptional regulator</fullName>
    </submittedName>
</protein>
<comment type="caution">
    <text evidence="2">The sequence shown here is derived from an EMBL/GenBank/DDBJ whole genome shotgun (WGS) entry which is preliminary data.</text>
</comment>
<sequence length="150" mass="16377">MSMPGKDDDDGVVSFLVRHVWLGMRAAIEDELDGFGLTVPQFATLLMLDHLPGMSIAEVARACGSTRQAANEMAAGLQARGLVERSPHPTDRRAHQLSATEAGREMLRKAQPAVRRREEELEAGLSPELRAAGREWMLQMAAACVLQEKG</sequence>
<proteinExistence type="predicted"/>
<reference evidence="3" key="1">
    <citation type="journal article" date="2019" name="Int. J. Syst. Evol. Microbiol.">
        <title>The Global Catalogue of Microorganisms (GCM) 10K type strain sequencing project: providing services to taxonomists for standard genome sequencing and annotation.</title>
        <authorList>
            <consortium name="The Broad Institute Genomics Platform"/>
            <consortium name="The Broad Institute Genome Sequencing Center for Infectious Disease"/>
            <person name="Wu L."/>
            <person name="Ma J."/>
        </authorList>
    </citation>
    <scope>NUCLEOTIDE SEQUENCE [LARGE SCALE GENOMIC DNA]</scope>
    <source>
        <strain evidence="3">JCM 16013</strain>
    </source>
</reference>
<dbReference type="InterPro" id="IPR036388">
    <property type="entry name" value="WH-like_DNA-bd_sf"/>
</dbReference>
<evidence type="ECO:0000313" key="2">
    <source>
        <dbReference type="EMBL" id="GAA1950372.1"/>
    </source>
</evidence>
<dbReference type="Proteomes" id="UP001499854">
    <property type="component" value="Unassembled WGS sequence"/>
</dbReference>
<evidence type="ECO:0000313" key="3">
    <source>
        <dbReference type="Proteomes" id="UP001499854"/>
    </source>
</evidence>
<dbReference type="InterPro" id="IPR000835">
    <property type="entry name" value="HTH_MarR-typ"/>
</dbReference>
<name>A0ABP5BRN7_9ACTN</name>
<dbReference type="SMART" id="SM00347">
    <property type="entry name" value="HTH_MARR"/>
    <property type="match status" value="1"/>
</dbReference>
<feature type="domain" description="HTH marR-type" evidence="1">
    <location>
        <begin position="1"/>
        <end position="142"/>
    </location>
</feature>
<evidence type="ECO:0000259" key="1">
    <source>
        <dbReference type="PROSITE" id="PS50995"/>
    </source>
</evidence>
<dbReference type="PROSITE" id="PS50995">
    <property type="entry name" value="HTH_MARR_2"/>
    <property type="match status" value="1"/>
</dbReference>
<gene>
    <name evidence="2" type="ORF">GCM10009838_01890</name>
</gene>